<dbReference type="EMBL" id="JBBPDW010000003">
    <property type="protein sequence ID" value="KAK7554690.1"/>
    <property type="molecule type" value="Genomic_DNA"/>
</dbReference>
<protein>
    <recommendedName>
        <fullName evidence="4">SET domain-containing protein</fullName>
    </recommendedName>
</protein>
<accession>A0ABR1MQM4</accession>
<evidence type="ECO:0000313" key="2">
    <source>
        <dbReference type="EMBL" id="KAK7554690.1"/>
    </source>
</evidence>
<feature type="compositionally biased region" description="Pro residues" evidence="1">
    <location>
        <begin position="121"/>
        <end position="134"/>
    </location>
</feature>
<organism evidence="2 3">
    <name type="scientific">Phyllosticta citricarpa</name>
    <dbReference type="NCBI Taxonomy" id="55181"/>
    <lineage>
        <taxon>Eukaryota</taxon>
        <taxon>Fungi</taxon>
        <taxon>Dikarya</taxon>
        <taxon>Ascomycota</taxon>
        <taxon>Pezizomycotina</taxon>
        <taxon>Dothideomycetes</taxon>
        <taxon>Dothideomycetes incertae sedis</taxon>
        <taxon>Botryosphaeriales</taxon>
        <taxon>Phyllostictaceae</taxon>
        <taxon>Phyllosticta</taxon>
    </lineage>
</organism>
<feature type="region of interest" description="Disordered" evidence="1">
    <location>
        <begin position="108"/>
        <end position="205"/>
    </location>
</feature>
<proteinExistence type="predicted"/>
<evidence type="ECO:0000313" key="3">
    <source>
        <dbReference type="Proteomes" id="UP001365128"/>
    </source>
</evidence>
<reference evidence="2 3" key="1">
    <citation type="submission" date="2024-04" db="EMBL/GenBank/DDBJ databases">
        <title>Phyllosticta paracitricarpa is synonymous to the EU quarantine fungus P. citricarpa based on phylogenomic analyses.</title>
        <authorList>
            <consortium name="Lawrence Berkeley National Laboratory"/>
            <person name="Van Ingen-Buijs V.A."/>
            <person name="Van Westerhoven A.C."/>
            <person name="Haridas S."/>
            <person name="Skiadas P."/>
            <person name="Martin F."/>
            <person name="Groenewald J.Z."/>
            <person name="Crous P.W."/>
            <person name="Seidl M.F."/>
        </authorList>
    </citation>
    <scope>NUCLEOTIDE SEQUENCE [LARGE SCALE GENOMIC DNA]</scope>
    <source>
        <strain evidence="2 3">CBS 122670</strain>
    </source>
</reference>
<comment type="caution">
    <text evidence="2">The sequence shown here is derived from an EMBL/GenBank/DDBJ whole genome shotgun (WGS) entry which is preliminary data.</text>
</comment>
<name>A0ABR1MQM4_9PEZI</name>
<feature type="compositionally biased region" description="Pro residues" evidence="1">
    <location>
        <begin position="185"/>
        <end position="201"/>
    </location>
</feature>
<evidence type="ECO:0000256" key="1">
    <source>
        <dbReference type="SAM" id="MobiDB-lite"/>
    </source>
</evidence>
<keyword evidence="3" id="KW-1185">Reference proteome</keyword>
<sequence>MSDQPADNATTLAPALQLLEEAVDLVASGKAGHATCNATAIQTLREVLSYVADENHDGRDVSRITLAVAVEGEEGRNHVDVLLALTPPDYEGDRDALFTPEIFVREPSEVSAASPSEPTLPTVPPPPAAEPPSSPSEGELAVEASTEVEDKTIAEPSRTATNLKKPEARSRNGAHFGCGQYLPDKPTPPPPDSNTPSPTTPTPTTTAAATALRNDLFYTTADGRVDVLRHQSPFHYTNTSRVDRSVWPNKDPRRQWKAHFYICDICVREQSEELDAPDAMLFCKCLAPLFSPPGGSDSGVQIVEVEPSTLGVQALRRFSGGSVLAEFAGLVTSGMSIEECPRNWTRYLRYTTCECSNVELDLVTWRGVEKVVVRVRNRCSIGEGDELMLAYV</sequence>
<gene>
    <name evidence="2" type="ORF">IWX46DRAFT_663762</name>
</gene>
<feature type="compositionally biased region" description="Low complexity" evidence="1">
    <location>
        <begin position="109"/>
        <end position="120"/>
    </location>
</feature>
<dbReference type="Proteomes" id="UP001365128">
    <property type="component" value="Unassembled WGS sequence"/>
</dbReference>
<evidence type="ECO:0008006" key="4">
    <source>
        <dbReference type="Google" id="ProtNLM"/>
    </source>
</evidence>